<dbReference type="GO" id="GO:0003677">
    <property type="term" value="F:DNA binding"/>
    <property type="evidence" value="ECO:0007669"/>
    <property type="project" value="UniProtKB-KW"/>
</dbReference>
<keyword evidence="1" id="KW-0238">DNA-binding</keyword>
<dbReference type="PANTHER" id="PTHR30204">
    <property type="entry name" value="REDOX-CYCLING DRUG-SENSING TRANSCRIPTIONAL ACTIVATOR SOXR"/>
    <property type="match status" value="1"/>
</dbReference>
<dbReference type="InterPro" id="IPR047057">
    <property type="entry name" value="MerR_fam"/>
</dbReference>
<dbReference type="GO" id="GO:0003700">
    <property type="term" value="F:DNA-binding transcription factor activity"/>
    <property type="evidence" value="ECO:0007669"/>
    <property type="project" value="InterPro"/>
</dbReference>
<dbReference type="Pfam" id="PF13411">
    <property type="entry name" value="MerR_1"/>
    <property type="match status" value="1"/>
</dbReference>
<gene>
    <name evidence="3" type="ordered locus">Thicy_0411</name>
</gene>
<keyword evidence="4" id="KW-1185">Reference proteome</keyword>
<feature type="domain" description="HTH merR-type" evidence="2">
    <location>
        <begin position="3"/>
        <end position="72"/>
    </location>
</feature>
<dbReference type="PROSITE" id="PS50937">
    <property type="entry name" value="HTH_MERR_2"/>
    <property type="match status" value="1"/>
</dbReference>
<dbReference type="PANTHER" id="PTHR30204:SF92">
    <property type="entry name" value="HTH-TYPE TRANSCRIPTIONAL REGULATOR ZNTR"/>
    <property type="match status" value="1"/>
</dbReference>
<dbReference type="eggNOG" id="COG0789">
    <property type="taxonomic scope" value="Bacteria"/>
</dbReference>
<evidence type="ECO:0000313" key="3">
    <source>
        <dbReference type="EMBL" id="AEG31185.1"/>
    </source>
</evidence>
<organism evidence="3 4">
    <name type="scientific">Thiomicrospira cyclica (strain DSM 14477 / JCM 11371 / ALM1)</name>
    <name type="common">Thioalkalimicrobium cyclicum</name>
    <dbReference type="NCBI Taxonomy" id="717773"/>
    <lineage>
        <taxon>Bacteria</taxon>
        <taxon>Pseudomonadati</taxon>
        <taxon>Pseudomonadota</taxon>
        <taxon>Gammaproteobacteria</taxon>
        <taxon>Thiotrichales</taxon>
        <taxon>Piscirickettsiaceae</taxon>
        <taxon>Thiomicrospira</taxon>
    </lineage>
</organism>
<dbReference type="STRING" id="717773.Thicy_0411"/>
<sequence>MTLLTIGKLAKQAGVKTDTLRYYEQLELILPAQRSASGYRLYSDNNIKQLAFIRRAQTLGFTLDEIKELLELHQQPSAQCGDIQQRAELKIAQINQRMADLAQIKLGLEQLHAQCHQGASLEQCSLIKHFYGDEHDNKT</sequence>
<dbReference type="PRINTS" id="PR00040">
    <property type="entry name" value="HTHMERR"/>
</dbReference>
<dbReference type="OrthoDB" id="9808480at2"/>
<dbReference type="AlphaFoldDB" id="F6DAU2"/>
<dbReference type="EMBL" id="CP002776">
    <property type="protein sequence ID" value="AEG31185.1"/>
    <property type="molecule type" value="Genomic_DNA"/>
</dbReference>
<dbReference type="SMART" id="SM00422">
    <property type="entry name" value="HTH_MERR"/>
    <property type="match status" value="1"/>
</dbReference>
<dbReference type="Proteomes" id="UP000009232">
    <property type="component" value="Chromosome"/>
</dbReference>
<evidence type="ECO:0000256" key="1">
    <source>
        <dbReference type="ARBA" id="ARBA00023125"/>
    </source>
</evidence>
<evidence type="ECO:0000259" key="2">
    <source>
        <dbReference type="PROSITE" id="PS50937"/>
    </source>
</evidence>
<dbReference type="KEGG" id="tcy:Thicy_0411"/>
<dbReference type="SUPFAM" id="SSF46955">
    <property type="entry name" value="Putative DNA-binding domain"/>
    <property type="match status" value="1"/>
</dbReference>
<proteinExistence type="predicted"/>
<dbReference type="HOGENOM" id="CLU_060077_2_0_6"/>
<protein>
    <submittedName>
        <fullName evidence="3">Transcriptional regulator, MerR family</fullName>
    </submittedName>
</protein>
<reference evidence="3 4" key="1">
    <citation type="submission" date="2011-05" db="EMBL/GenBank/DDBJ databases">
        <title>Complete sequence of Thioalkalimicrobium cyclicum ALM1.</title>
        <authorList>
            <consortium name="US DOE Joint Genome Institute"/>
            <person name="Lucas S."/>
            <person name="Han J."/>
            <person name="Lapidus A."/>
            <person name="Cheng J.-F."/>
            <person name="Goodwin L."/>
            <person name="Pitluck S."/>
            <person name="Peters L."/>
            <person name="Mikhailova N."/>
            <person name="Davenport K."/>
            <person name="Han C."/>
            <person name="Tapia R."/>
            <person name="Land M."/>
            <person name="Hauser L."/>
            <person name="Kyrpides N."/>
            <person name="Ivanova N."/>
            <person name="Pagani I."/>
            <person name="Kappler U."/>
            <person name="Woyke T."/>
        </authorList>
    </citation>
    <scope>NUCLEOTIDE SEQUENCE [LARGE SCALE GENOMIC DNA]</scope>
    <source>
        <strain evidence="4">DSM 14477 / JCM 11371 / ALM1</strain>
    </source>
</reference>
<name>F6DAU2_THICA</name>
<accession>F6DAU2</accession>
<dbReference type="Gene3D" id="1.10.1660.10">
    <property type="match status" value="1"/>
</dbReference>
<dbReference type="RefSeq" id="WP_013834966.1">
    <property type="nucleotide sequence ID" value="NC_015581.1"/>
</dbReference>
<evidence type="ECO:0000313" key="4">
    <source>
        <dbReference type="Proteomes" id="UP000009232"/>
    </source>
</evidence>
<dbReference type="CDD" id="cd04770">
    <property type="entry name" value="HTH_HMRTR"/>
    <property type="match status" value="1"/>
</dbReference>
<dbReference type="InterPro" id="IPR009061">
    <property type="entry name" value="DNA-bd_dom_put_sf"/>
</dbReference>
<dbReference type="InterPro" id="IPR000551">
    <property type="entry name" value="MerR-type_HTH_dom"/>
</dbReference>